<accession>A0A7S4KI77</accession>
<dbReference type="Pfam" id="PF04446">
    <property type="entry name" value="Thg1"/>
    <property type="match status" value="1"/>
</dbReference>
<name>A0A7S4KI77_9EUKA</name>
<dbReference type="GO" id="GO:0006400">
    <property type="term" value="P:tRNA modification"/>
    <property type="evidence" value="ECO:0007669"/>
    <property type="project" value="InterPro"/>
</dbReference>
<dbReference type="Gene3D" id="3.30.70.3000">
    <property type="match status" value="1"/>
</dbReference>
<dbReference type="InterPro" id="IPR007537">
    <property type="entry name" value="tRNAHis_GuaTrfase_Thg1"/>
</dbReference>
<sequence>MADNNENQPNRSLKEITESISLLVKQGKPMKFEEDLNYTLPPFVSKPQWTELGDALRIAEKYSTGNVPGNKFISLRLDGHGFSKMVQRLRKAEAFCSGYSPDFGRIMQECCVSLMDQFSCSFGYTQSDEITVVIPATRVIRGEQQPHAFNGRVLKLCTLAASTVATLFNYRVAELTELSPSLLARFDCRLGIYDTFEEALSLVLWRAYDCGINGIADACHHQRGKIEGAKQAVGKSNREKLLFLHKHNLLPLADHQAYGSFYVRVKRVRELEDPRTNEKVVRLRGVVEKVDGGVLNLFQEGKLILKDEVLEEDEEIKE</sequence>
<dbReference type="AlphaFoldDB" id="A0A7S4KI77"/>
<dbReference type="GO" id="GO:0000287">
    <property type="term" value="F:magnesium ion binding"/>
    <property type="evidence" value="ECO:0007669"/>
    <property type="project" value="InterPro"/>
</dbReference>
<reference evidence="2" key="1">
    <citation type="submission" date="2021-01" db="EMBL/GenBank/DDBJ databases">
        <authorList>
            <person name="Corre E."/>
            <person name="Pelletier E."/>
            <person name="Niang G."/>
            <person name="Scheremetjew M."/>
            <person name="Finn R."/>
            <person name="Kale V."/>
            <person name="Holt S."/>
            <person name="Cochrane G."/>
            <person name="Meng A."/>
            <person name="Brown T."/>
            <person name="Cohen L."/>
        </authorList>
    </citation>
    <scope>NUCLEOTIDE SEQUENCE</scope>
    <source>
        <strain evidence="2">SoJaBio B1-5/56/2</strain>
    </source>
</reference>
<dbReference type="GO" id="GO:0008193">
    <property type="term" value="F:tRNA guanylyltransferase activity"/>
    <property type="evidence" value="ECO:0007669"/>
    <property type="project" value="InterPro"/>
</dbReference>
<feature type="domain" description="tRNAHis guanylyltransferase catalytic" evidence="1">
    <location>
        <begin position="65"/>
        <end position="193"/>
    </location>
</feature>
<dbReference type="PANTHER" id="PTHR12729:SF1">
    <property type="entry name" value="TRNAHIS GUANYLYLTRANSFERASE CATALYTIC DOMAIN-CONTAINING PROTEIN"/>
    <property type="match status" value="1"/>
</dbReference>
<dbReference type="InterPro" id="IPR038469">
    <property type="entry name" value="tRNAHis_GuaTrfase_Thg1_sf"/>
</dbReference>
<protein>
    <recommendedName>
        <fullName evidence="1">tRNAHis guanylyltransferase catalytic domain-containing protein</fullName>
    </recommendedName>
</protein>
<dbReference type="PANTHER" id="PTHR12729">
    <property type="entry name" value="TRNA(HIS) GUANYLYLTRANSFERASE-RELATED"/>
    <property type="match status" value="1"/>
</dbReference>
<evidence type="ECO:0000259" key="1">
    <source>
        <dbReference type="Pfam" id="PF04446"/>
    </source>
</evidence>
<evidence type="ECO:0000313" key="2">
    <source>
        <dbReference type="EMBL" id="CAE2295891.1"/>
    </source>
</evidence>
<proteinExistence type="predicted"/>
<dbReference type="InterPro" id="IPR024956">
    <property type="entry name" value="tRNAHis_GuaTrfase_cat"/>
</dbReference>
<dbReference type="EMBL" id="HBKR01010821">
    <property type="protein sequence ID" value="CAE2295891.1"/>
    <property type="molecule type" value="Transcribed_RNA"/>
</dbReference>
<organism evidence="2">
    <name type="scientific">Paramoeba aestuarina</name>
    <dbReference type="NCBI Taxonomy" id="180227"/>
    <lineage>
        <taxon>Eukaryota</taxon>
        <taxon>Amoebozoa</taxon>
        <taxon>Discosea</taxon>
        <taxon>Flabellinia</taxon>
        <taxon>Dactylopodida</taxon>
        <taxon>Paramoebidae</taxon>
        <taxon>Paramoeba</taxon>
    </lineage>
</organism>
<gene>
    <name evidence="2" type="ORF">NAES01612_LOCUS7181</name>
</gene>